<comment type="caution">
    <text evidence="1">The sequence shown here is derived from an EMBL/GenBank/DDBJ whole genome shotgun (WGS) entry which is preliminary data.</text>
</comment>
<protein>
    <submittedName>
        <fullName evidence="1">Uncharacterized protein</fullName>
    </submittedName>
</protein>
<reference evidence="1" key="1">
    <citation type="submission" date="2021-01" db="EMBL/GenBank/DDBJ databases">
        <authorList>
            <consortium name="Genoscope - CEA"/>
            <person name="William W."/>
        </authorList>
    </citation>
    <scope>NUCLEOTIDE SEQUENCE</scope>
</reference>
<keyword evidence="2" id="KW-1185">Reference proteome</keyword>
<organism evidence="1 2">
    <name type="scientific">Paramecium sonneborni</name>
    <dbReference type="NCBI Taxonomy" id="65129"/>
    <lineage>
        <taxon>Eukaryota</taxon>
        <taxon>Sar</taxon>
        <taxon>Alveolata</taxon>
        <taxon>Ciliophora</taxon>
        <taxon>Intramacronucleata</taxon>
        <taxon>Oligohymenophorea</taxon>
        <taxon>Peniculida</taxon>
        <taxon>Parameciidae</taxon>
        <taxon>Paramecium</taxon>
    </lineage>
</organism>
<name>A0A8S1MIB2_9CILI</name>
<evidence type="ECO:0000313" key="1">
    <source>
        <dbReference type="EMBL" id="CAD8077175.1"/>
    </source>
</evidence>
<dbReference type="Proteomes" id="UP000692954">
    <property type="component" value="Unassembled WGS sequence"/>
</dbReference>
<sequence length="162" mass="19278">MGKDNEIKLEITQENKQCRIFFQKSSRQSTRSVSSCNSRKSNEFKENLQKENARMHQKLQKMQLLVLRNQKNIQGGIPQVKKISYIFLLEITYKFLFSCFNAGIIFPSPKCFYISIILLHLSSVKNLYKITINNFRFHIYNITFIHTYFYNYCTCGNLKYQL</sequence>
<proteinExistence type="predicted"/>
<dbReference type="AlphaFoldDB" id="A0A8S1MIB2"/>
<accession>A0A8S1MIB2</accession>
<dbReference type="EMBL" id="CAJJDN010000035">
    <property type="protein sequence ID" value="CAD8077175.1"/>
    <property type="molecule type" value="Genomic_DNA"/>
</dbReference>
<evidence type="ECO:0000313" key="2">
    <source>
        <dbReference type="Proteomes" id="UP000692954"/>
    </source>
</evidence>
<gene>
    <name evidence="1" type="ORF">PSON_ATCC_30995.1.T0350366</name>
</gene>